<accession>A0A1Y2NRB0</accession>
<dbReference type="EMBL" id="MIFZ01000297">
    <property type="protein sequence ID" value="OSY50033.1"/>
    <property type="molecule type" value="Genomic_DNA"/>
</dbReference>
<reference evidence="2 3" key="1">
    <citation type="submission" date="2016-09" db="EMBL/GenBank/DDBJ databases">
        <title>Streptomyces fradiae DSM40063, a candidate organism with high potential of specific P450 cytochromes.</title>
        <authorList>
            <person name="Grumaz C."/>
            <person name="Vainshtein Y."/>
            <person name="Kirstahler P."/>
            <person name="Sohn K."/>
        </authorList>
    </citation>
    <scope>NUCLEOTIDE SEQUENCE [LARGE SCALE GENOMIC DNA]</scope>
    <source>
        <strain evidence="2 3">DSM 40063</strain>
    </source>
</reference>
<name>A0A1Y2NRB0_STRFR</name>
<feature type="region of interest" description="Disordered" evidence="1">
    <location>
        <begin position="1"/>
        <end position="43"/>
    </location>
</feature>
<proteinExistence type="predicted"/>
<feature type="compositionally biased region" description="Basic and acidic residues" evidence="1">
    <location>
        <begin position="18"/>
        <end position="29"/>
    </location>
</feature>
<gene>
    <name evidence="2" type="ORF">BG846_04344</name>
</gene>
<dbReference type="Proteomes" id="UP000194318">
    <property type="component" value="Unassembled WGS sequence"/>
</dbReference>
<evidence type="ECO:0000313" key="2">
    <source>
        <dbReference type="EMBL" id="OSY50033.1"/>
    </source>
</evidence>
<organism evidence="2 3">
    <name type="scientific">Streptomyces fradiae ATCC 10745 = DSM 40063</name>
    <dbReference type="NCBI Taxonomy" id="1319510"/>
    <lineage>
        <taxon>Bacteria</taxon>
        <taxon>Bacillati</taxon>
        <taxon>Actinomycetota</taxon>
        <taxon>Actinomycetes</taxon>
        <taxon>Kitasatosporales</taxon>
        <taxon>Streptomycetaceae</taxon>
        <taxon>Streptomyces</taxon>
    </lineage>
</organism>
<comment type="caution">
    <text evidence="2">The sequence shown here is derived from an EMBL/GenBank/DDBJ whole genome shotgun (WGS) entry which is preliminary data.</text>
</comment>
<evidence type="ECO:0000256" key="1">
    <source>
        <dbReference type="SAM" id="MobiDB-lite"/>
    </source>
</evidence>
<evidence type="ECO:0000313" key="3">
    <source>
        <dbReference type="Proteomes" id="UP000194318"/>
    </source>
</evidence>
<dbReference type="AlphaFoldDB" id="A0A1Y2NRB0"/>
<protein>
    <submittedName>
        <fullName evidence="2">Uncharacterized protein</fullName>
    </submittedName>
</protein>
<sequence length="125" mass="12992">MGLRAPECGVRGTADGGTADRSRGRRPADRGPQPRCRRGHRGCGVVGRGGGAVVRGVEGGGPGQAGVRTAGRRLAMTFLARLRGLVRNPYPHDMCIVARATGIRTRAFNGRPLPAGTEPSVIAAR</sequence>